<name>A0A1S1V898_9FIRM</name>
<dbReference type="Proteomes" id="UP000180254">
    <property type="component" value="Unassembled WGS sequence"/>
</dbReference>
<dbReference type="STRING" id="39480.EUAN_06020"/>
<dbReference type="Gene3D" id="1.10.150.650">
    <property type="match status" value="1"/>
</dbReference>
<evidence type="ECO:0000313" key="3">
    <source>
        <dbReference type="Proteomes" id="UP000180254"/>
    </source>
</evidence>
<keyword evidence="3" id="KW-1185">Reference proteome</keyword>
<keyword evidence="2" id="KW-0548">Nucleotidyltransferase</keyword>
<dbReference type="InterPro" id="IPR003141">
    <property type="entry name" value="Pol/His_phosphatase_N"/>
</dbReference>
<protein>
    <submittedName>
        <fullName evidence="2">DNA polymerase III PolC-type</fullName>
        <ecNumber evidence="2">2.7.7.7</ecNumber>
    </submittedName>
</protein>
<dbReference type="EC" id="2.7.7.7" evidence="2"/>
<dbReference type="GO" id="GO:0035312">
    <property type="term" value="F:5'-3' DNA exonuclease activity"/>
    <property type="evidence" value="ECO:0007669"/>
    <property type="project" value="TreeGrafter"/>
</dbReference>
<dbReference type="AlphaFoldDB" id="A0A1S1V898"/>
<evidence type="ECO:0000313" key="2">
    <source>
        <dbReference type="EMBL" id="OHW62818.1"/>
    </source>
</evidence>
<dbReference type="GO" id="GO:0004534">
    <property type="term" value="F:5'-3' RNA exonuclease activity"/>
    <property type="evidence" value="ECO:0007669"/>
    <property type="project" value="TreeGrafter"/>
</dbReference>
<dbReference type="Gene3D" id="3.20.20.140">
    <property type="entry name" value="Metal-dependent hydrolases"/>
    <property type="match status" value="1"/>
</dbReference>
<proteinExistence type="predicted"/>
<sequence length="295" mass="32532">MHSFVIKYSWVIYMYKADLHIHTTSSDGLLSPSEVVDWAVRKGINAVAVTDHDTVDGIEEALRAGEEAGIEVIPGIELSCTYRGEEIHVLGYFIDWENGPLVEKLKELKEARDSRGHKMVEKLIEYGLDITVEAVMEKVGEGSFGRPHIARTMVDRGIVGSVEDAFNFYLVKGKPGYVERYKLTVEEGISLIKSANGVAVMAHPGIVSKKGYPKEILRYGFDGIEVVHSSHSEDTVDEYEKLALKMKLIATGGSDCHGVMKGGIPMIGDYTASIEAVERLKEARAKREMEANANG</sequence>
<dbReference type="InterPro" id="IPR016195">
    <property type="entry name" value="Pol/histidinol_Pase-like"/>
</dbReference>
<dbReference type="SUPFAM" id="SSF89550">
    <property type="entry name" value="PHP domain-like"/>
    <property type="match status" value="1"/>
</dbReference>
<dbReference type="InterPro" id="IPR004013">
    <property type="entry name" value="PHP_dom"/>
</dbReference>
<dbReference type="OrthoDB" id="9791620at2"/>
<gene>
    <name evidence="2" type="primary">polC_2</name>
    <name evidence="2" type="ORF">EUAN_06020</name>
</gene>
<dbReference type="SMART" id="SM00481">
    <property type="entry name" value="POLIIIAc"/>
    <property type="match status" value="1"/>
</dbReference>
<reference evidence="2 3" key="1">
    <citation type="submission" date="2016-09" db="EMBL/GenBank/DDBJ databases">
        <title>Genome sequence of Eubacterium angustum.</title>
        <authorList>
            <person name="Poehlein A."/>
            <person name="Daniel R."/>
        </authorList>
    </citation>
    <scope>NUCLEOTIDE SEQUENCE [LARGE SCALE GENOMIC DNA]</scope>
    <source>
        <strain evidence="2 3">DSM 1989</strain>
    </source>
</reference>
<feature type="domain" description="Polymerase/histidinol phosphatase N-terminal" evidence="1">
    <location>
        <begin position="17"/>
        <end position="82"/>
    </location>
</feature>
<dbReference type="PANTHER" id="PTHR42924:SF3">
    <property type="entry name" value="POLYMERASE_HISTIDINOL PHOSPHATASE N-TERMINAL DOMAIN-CONTAINING PROTEIN"/>
    <property type="match status" value="1"/>
</dbReference>
<dbReference type="EMBL" id="MKIE01000002">
    <property type="protein sequence ID" value="OHW62818.1"/>
    <property type="molecule type" value="Genomic_DNA"/>
</dbReference>
<dbReference type="CDD" id="cd07438">
    <property type="entry name" value="PHP_HisPPase_AMP"/>
    <property type="match status" value="1"/>
</dbReference>
<organism evidence="2 3">
    <name type="scientific">Andreesenia angusta</name>
    <dbReference type="NCBI Taxonomy" id="39480"/>
    <lineage>
        <taxon>Bacteria</taxon>
        <taxon>Bacillati</taxon>
        <taxon>Bacillota</taxon>
        <taxon>Tissierellia</taxon>
        <taxon>Tissierellales</taxon>
        <taxon>Gottschalkiaceae</taxon>
        <taxon>Andreesenia</taxon>
    </lineage>
</organism>
<keyword evidence="2" id="KW-0808">Transferase</keyword>
<dbReference type="InterPro" id="IPR052018">
    <property type="entry name" value="PHP_domain"/>
</dbReference>
<dbReference type="GO" id="GO:0003887">
    <property type="term" value="F:DNA-directed DNA polymerase activity"/>
    <property type="evidence" value="ECO:0007669"/>
    <property type="project" value="UniProtKB-EC"/>
</dbReference>
<evidence type="ECO:0000259" key="1">
    <source>
        <dbReference type="SMART" id="SM00481"/>
    </source>
</evidence>
<dbReference type="Pfam" id="PF02811">
    <property type="entry name" value="PHP"/>
    <property type="match status" value="1"/>
</dbReference>
<dbReference type="PANTHER" id="PTHR42924">
    <property type="entry name" value="EXONUCLEASE"/>
    <property type="match status" value="1"/>
</dbReference>
<comment type="caution">
    <text evidence="2">The sequence shown here is derived from an EMBL/GenBank/DDBJ whole genome shotgun (WGS) entry which is preliminary data.</text>
</comment>
<accession>A0A1S1V898</accession>